<evidence type="ECO:0000256" key="3">
    <source>
        <dbReference type="ARBA" id="ARBA00022692"/>
    </source>
</evidence>
<protein>
    <submittedName>
        <fullName evidence="8">Phosphatidylglycerol lysyltransferase domain-containing protein</fullName>
    </submittedName>
</protein>
<evidence type="ECO:0000259" key="7">
    <source>
        <dbReference type="Pfam" id="PF09924"/>
    </source>
</evidence>
<dbReference type="EMBL" id="BAABLK010000020">
    <property type="protein sequence ID" value="GAA5226405.1"/>
    <property type="molecule type" value="Genomic_DNA"/>
</dbReference>
<comment type="subcellular location">
    <subcellularLocation>
        <location evidence="1">Cell membrane</location>
        <topology evidence="1">Multi-pass membrane protein</topology>
    </subcellularLocation>
</comment>
<keyword evidence="4 6" id="KW-1133">Transmembrane helix</keyword>
<dbReference type="RefSeq" id="WP_210100635.1">
    <property type="nucleotide sequence ID" value="NZ_BAABLK010000020.1"/>
</dbReference>
<sequence>MDKMRQTSKRDTSRRVASYAVAILGVVGLLSAASRPLRGMLADLLQVVPFVVPQSAAITLVFVSFSLLFTARGLRRGQRLAWAIAMVLLLVSSILHMVKGIDFEEATLSLVAVIWLATKYKAFPVLPSRAVAIRAAVIGVVGSATVLAIATGLAMRADRRHRRDFDDTVDALVHGLGGKNHLPIDFGGHFAVPVLIAIGLCVLGTVLWLLISPRAPTPLTGSAHHAERERARVLFTAHGGGTLDYFALRDDKQWFFTGHSMVAYTVKNGVCLVSPDPIGPLGERQPTWAEFMMFAERSGWSVSVLGAAAGWLPVYESSGLRSVYIGDEAVVDCPSFTLEIPAMKSLRQAHRRVGRSGYTTDFLDPATLDPSVREELVALSTQSRRGDAERGFSMTLSRLFDPEDSGLLLMIARDGAGAIQAFIQWVPASGIEGWSLDVMRRSTAPDLPNGIMDFLITETIHHVAATGGRGLGLNFAMLRRLVASEPEGRLAKASQSVLQRASQRTQMESLYKFNAKYRPEWVPRYVVLGALEELATQGFVIATAEGITEIPVIGRFMGRAGQ</sequence>
<comment type="caution">
    <text evidence="8">The sequence shown here is derived from an EMBL/GenBank/DDBJ whole genome shotgun (WGS) entry which is preliminary data.</text>
</comment>
<keyword evidence="5 6" id="KW-0472">Membrane</keyword>
<name>A0ABP9TN38_9MICC</name>
<gene>
    <name evidence="8" type="ORF">GCM10025778_09360</name>
</gene>
<keyword evidence="9" id="KW-1185">Reference proteome</keyword>
<feature type="transmembrane region" description="Helical" evidence="6">
    <location>
        <begin position="80"/>
        <end position="98"/>
    </location>
</feature>
<evidence type="ECO:0000256" key="4">
    <source>
        <dbReference type="ARBA" id="ARBA00022989"/>
    </source>
</evidence>
<accession>A0ABP9TN38</accession>
<evidence type="ECO:0000256" key="6">
    <source>
        <dbReference type="SAM" id="Phobius"/>
    </source>
</evidence>
<keyword evidence="2" id="KW-1003">Cell membrane</keyword>
<organism evidence="8 9">
    <name type="scientific">Paeniglutamicibacter antarcticus</name>
    <dbReference type="NCBI Taxonomy" id="494023"/>
    <lineage>
        <taxon>Bacteria</taxon>
        <taxon>Bacillati</taxon>
        <taxon>Actinomycetota</taxon>
        <taxon>Actinomycetes</taxon>
        <taxon>Micrococcales</taxon>
        <taxon>Micrococcaceae</taxon>
        <taxon>Paeniglutamicibacter</taxon>
    </lineage>
</organism>
<evidence type="ECO:0000256" key="1">
    <source>
        <dbReference type="ARBA" id="ARBA00004651"/>
    </source>
</evidence>
<dbReference type="InterPro" id="IPR024320">
    <property type="entry name" value="LPG_synthase_C"/>
</dbReference>
<reference evidence="9" key="1">
    <citation type="journal article" date="2019" name="Int. J. Syst. Evol. Microbiol.">
        <title>The Global Catalogue of Microorganisms (GCM) 10K type strain sequencing project: providing services to taxonomists for standard genome sequencing and annotation.</title>
        <authorList>
            <consortium name="The Broad Institute Genomics Platform"/>
            <consortium name="The Broad Institute Genome Sequencing Center for Infectious Disease"/>
            <person name="Wu L."/>
            <person name="Ma J."/>
        </authorList>
    </citation>
    <scope>NUCLEOTIDE SEQUENCE [LARGE SCALE GENOMIC DNA]</scope>
    <source>
        <strain evidence="9">JCM 18952</strain>
    </source>
</reference>
<proteinExistence type="predicted"/>
<feature type="transmembrane region" description="Helical" evidence="6">
    <location>
        <begin position="190"/>
        <end position="211"/>
    </location>
</feature>
<evidence type="ECO:0000256" key="2">
    <source>
        <dbReference type="ARBA" id="ARBA00022475"/>
    </source>
</evidence>
<dbReference type="Pfam" id="PF09924">
    <property type="entry name" value="LPG_synthase_C"/>
    <property type="match status" value="1"/>
</dbReference>
<keyword evidence="3 6" id="KW-0812">Transmembrane</keyword>
<feature type="domain" description="Phosphatidylglycerol lysyltransferase C-terminal" evidence="7">
    <location>
        <begin position="237"/>
        <end position="527"/>
    </location>
</feature>
<feature type="transmembrane region" description="Helical" evidence="6">
    <location>
        <begin position="131"/>
        <end position="155"/>
    </location>
</feature>
<evidence type="ECO:0000256" key="5">
    <source>
        <dbReference type="ARBA" id="ARBA00023136"/>
    </source>
</evidence>
<dbReference type="PANTHER" id="PTHR34697:SF2">
    <property type="entry name" value="PHOSPHATIDYLGLYCEROL LYSYLTRANSFERASE"/>
    <property type="match status" value="1"/>
</dbReference>
<dbReference type="PANTHER" id="PTHR34697">
    <property type="entry name" value="PHOSPHATIDYLGLYCEROL LYSYLTRANSFERASE"/>
    <property type="match status" value="1"/>
</dbReference>
<evidence type="ECO:0000313" key="8">
    <source>
        <dbReference type="EMBL" id="GAA5226405.1"/>
    </source>
</evidence>
<evidence type="ECO:0000313" key="9">
    <source>
        <dbReference type="Proteomes" id="UP001501257"/>
    </source>
</evidence>
<dbReference type="Proteomes" id="UP001501257">
    <property type="component" value="Unassembled WGS sequence"/>
</dbReference>
<feature type="transmembrane region" description="Helical" evidence="6">
    <location>
        <begin position="48"/>
        <end position="68"/>
    </location>
</feature>
<dbReference type="InterPro" id="IPR051211">
    <property type="entry name" value="PG_lysyltransferase"/>
</dbReference>